<evidence type="ECO:0000313" key="2">
    <source>
        <dbReference type="Proteomes" id="UP000828941"/>
    </source>
</evidence>
<accession>A0ACB9M426</accession>
<reference evidence="1 2" key="1">
    <citation type="journal article" date="2022" name="DNA Res.">
        <title>Chromosomal-level genome assembly of the orchid tree Bauhinia variegata (Leguminosae; Cercidoideae) supports the allotetraploid origin hypothesis of Bauhinia.</title>
        <authorList>
            <person name="Zhong Y."/>
            <person name="Chen Y."/>
            <person name="Zheng D."/>
            <person name="Pang J."/>
            <person name="Liu Y."/>
            <person name="Luo S."/>
            <person name="Meng S."/>
            <person name="Qian L."/>
            <person name="Wei D."/>
            <person name="Dai S."/>
            <person name="Zhou R."/>
        </authorList>
    </citation>
    <scope>NUCLEOTIDE SEQUENCE [LARGE SCALE GENOMIC DNA]</scope>
    <source>
        <strain evidence="1">BV-YZ2020</strain>
    </source>
</reference>
<gene>
    <name evidence="1" type="ORF">L6164_026016</name>
</gene>
<keyword evidence="2" id="KW-1185">Reference proteome</keyword>
<sequence>MEEIGVSVASEQVKTSLLAAVSQVQYSICFNKYVEELGKEKENLMVTRESVHACAETAKKKGKKIDIMVEKWLKDANTMIEEVEKLEKRVKSKNTCCFGRCPNLIWRYHVGKQVLEKTKVMLEHNNKINFPEFARPASPPDMKCFSSRGFMYFNSTKVAWDQVMEALKDDKVSMIGLWGMGGCGKTTLVKQLGKAVEKDFNKVVFTVISNSLDIQKIQGEIASSLGLKLEQKEILERAKRLQQRLANEEKILIILDDVWEKLDFEKIGIFFAENFKGCKILLTTRRAQVCDLMDCQRIIPLSLLTKEESWTLFQEYAGITNQMSDYKKGLARDITEECGGLPIAIAAVASTLKGKKTESEWKEALEKLKEATPMDIEKGLRNPYSCLQLSYDFLKNEEAKSLFLLCSIFPEDFEIHEEYLARYGIGLGLFGKVSSYERARNQVSEAKNKLLDSFLLLKAEKDQCVKMHDLVRDVALWIAKKENKMIVRPKSSENVLETNETFEDNTIRYLWYDDLDKLPNKLSYPKLKFLYMEVSKDSILSNDFFKGMEELRVIALHGQDFSRGNPTAAKSIQWLTNLHCLFLENWNLGDISFLSSLKTLESLVLWNCFFQELPNEITEMKNLRLLDLYDCIIERNPFEVIGRCSKLEELYFNDNEGSEWENQGKVAIAFLDKNTVVSVLKRYRIGMGIYSRFEKEDFSITRGLCVNNFDASTSNATFKDLAQKAEVLRLDVSEKGWKNVIPDMLEATGGGMNELLQFFLYRSNEIECLVDTTNHLLIIAENVFSKLVKLDISFVERFETLWRGPHVGMANALSSLQELELYRCPKLTSVFTCEVAQSLVLLERLIIRYCDSLKHIITYDQKMKSTIIVFPNLKSVIIDDCDELEYLLSVSFAQGLLQLENLRVSCSKMLKHVFGQSLSNHEDQNKNIFQPIDLPSLKNINLSWLPNMISVCPENYYLTWPSLKELYWNDCPKLNMMSINECIIVDSQAITHAGDTPKEELEIEDCDELEQIIESEKPQNATEIHAVDDSPRIPSNSCFPQKSGSINFYKLINLCNFKKNEKSHENKDREITHNDDGVQSYILMFPRLRRLKINGCNSLVYIFPISIAQGLHKLEEMEICENEQLKHIFSWSNSQNFSSHQCDNNLSIEFPVLKEICIKDLPNIVNVSPDNCYLKCASLEKFSVDLPWLQITSMNKVVNGTKLRLCRHNLAWESKGLVKDEIKLNGEDDVLHNLRQLKSLMVWNCKVGTIFQLEGLPISTREEGGLIFSLNYLKLHELSELSFLCKGPTESLNLKNLRELLVIKCRRLKTVFSLSILRSFPQLEEIIIKKCDELEQVIEEDEKDQYSSNCQHEQVCFPKLTRIIIRECNNLNCVFTLVSPHELPQLRMLDIEKCSLLENVFTLKESKAEDGHANMLPKLRKIRLSQLPSLSNVINLQSVKNQQVEPTTLLRLRQLRELPEWRLDYFIRYDEEPYEDYVIVQNCPKLPIKYENPDDANANVVQRRSSNIAKEDRDVTAQTQTSLNQEGNDVDFQTSTNQEHQSSGKEIQEESVLEEGRGGEEEENTSSFQQSRVIDDAQASTPSVDDSSFSTIKASSSHDANVVRKSGVNISNSKQDRDVTPQTSLNKGVILNEDQRNNIKNGNGTSGASTPSSARQDPMLEEIVNFHGLFKLDARRAALLEEAFSKYPHLQEWQKRFRPKYIKWGYESLADMLLFLKSETPKKMDNSKREEFEKQYAELESFGFNKEWLASIHQKVMEVQINNEKLKQLEELESLENALQDGLNNVRAIFTTVRDYFSKYETAFDF</sequence>
<comment type="caution">
    <text evidence="1">The sequence shown here is derived from an EMBL/GenBank/DDBJ whole genome shotgun (WGS) entry which is preliminary data.</text>
</comment>
<name>A0ACB9M426_BAUVA</name>
<dbReference type="EMBL" id="CM039435">
    <property type="protein sequence ID" value="KAI4318227.1"/>
    <property type="molecule type" value="Genomic_DNA"/>
</dbReference>
<organism evidence="1 2">
    <name type="scientific">Bauhinia variegata</name>
    <name type="common">Purple orchid tree</name>
    <name type="synonym">Phanera variegata</name>
    <dbReference type="NCBI Taxonomy" id="167791"/>
    <lineage>
        <taxon>Eukaryota</taxon>
        <taxon>Viridiplantae</taxon>
        <taxon>Streptophyta</taxon>
        <taxon>Embryophyta</taxon>
        <taxon>Tracheophyta</taxon>
        <taxon>Spermatophyta</taxon>
        <taxon>Magnoliopsida</taxon>
        <taxon>eudicotyledons</taxon>
        <taxon>Gunneridae</taxon>
        <taxon>Pentapetalae</taxon>
        <taxon>rosids</taxon>
        <taxon>fabids</taxon>
        <taxon>Fabales</taxon>
        <taxon>Fabaceae</taxon>
        <taxon>Cercidoideae</taxon>
        <taxon>Cercideae</taxon>
        <taxon>Bauhiniinae</taxon>
        <taxon>Bauhinia</taxon>
    </lineage>
</organism>
<dbReference type="Proteomes" id="UP000828941">
    <property type="component" value="Chromosome 10"/>
</dbReference>
<proteinExistence type="predicted"/>
<protein>
    <submittedName>
        <fullName evidence="1">Uncharacterized protein</fullName>
    </submittedName>
</protein>
<evidence type="ECO:0000313" key="1">
    <source>
        <dbReference type="EMBL" id="KAI4318227.1"/>
    </source>
</evidence>